<name>A0A495VYR3_9PSEU</name>
<dbReference type="PROSITE" id="PS51257">
    <property type="entry name" value="PROKAR_LIPOPROTEIN"/>
    <property type="match status" value="1"/>
</dbReference>
<feature type="signal peptide" evidence="1">
    <location>
        <begin position="1"/>
        <end position="22"/>
    </location>
</feature>
<accession>A0A495VYR3</accession>
<dbReference type="InterPro" id="IPR017853">
    <property type="entry name" value="GH"/>
</dbReference>
<dbReference type="Gene3D" id="3.20.20.80">
    <property type="entry name" value="Glycosidases"/>
    <property type="match status" value="1"/>
</dbReference>
<dbReference type="Proteomes" id="UP000282084">
    <property type="component" value="Unassembled WGS sequence"/>
</dbReference>
<evidence type="ECO:0000256" key="1">
    <source>
        <dbReference type="SAM" id="SignalP"/>
    </source>
</evidence>
<organism evidence="2 3">
    <name type="scientific">Saccharothrix australiensis</name>
    <dbReference type="NCBI Taxonomy" id="2072"/>
    <lineage>
        <taxon>Bacteria</taxon>
        <taxon>Bacillati</taxon>
        <taxon>Actinomycetota</taxon>
        <taxon>Actinomycetes</taxon>
        <taxon>Pseudonocardiales</taxon>
        <taxon>Pseudonocardiaceae</taxon>
        <taxon>Saccharothrix</taxon>
    </lineage>
</organism>
<dbReference type="RefSeq" id="WP_121004975.1">
    <property type="nucleotide sequence ID" value="NZ_RBXO01000001.1"/>
</dbReference>
<reference evidence="2 3" key="1">
    <citation type="submission" date="2018-10" db="EMBL/GenBank/DDBJ databases">
        <title>Sequencing the genomes of 1000 actinobacteria strains.</title>
        <authorList>
            <person name="Klenk H.-P."/>
        </authorList>
    </citation>
    <scope>NUCLEOTIDE SEQUENCE [LARGE SCALE GENOMIC DNA]</scope>
    <source>
        <strain evidence="2 3">DSM 43800</strain>
    </source>
</reference>
<sequence length="429" mass="46533">MTGRVGPALAAVLVAAACTASPAPDPVPPTSPPPPSPPVGYYAKWANGPNPTGDPRLFPINVWMQDPSSVENGDKLGRAYRGIGVDFGIGLWEDEWWYLRKEGLLETDWRAYPDPKRVDEVLADTAHARNYVGYLIADEPDMNKVYGDVFHPDMQPSAILAKADEVRAKDPSRPTYLNFGVWMGTPGGGVGYGHVEKTYEEDMRTYCAAADIASADYYGWTHPDRGERVGAFSYGEVIDTMRRWCGPDKPLYGFVETGHPHTHGETITPDQLEAAVWNTILHGATGINYFAHSFYTEGRGEYSSVLTRPEITARVKAVNARLKSLAPVLNAANLSGAPAVSDTGVPVSVLHKEAEGARWVIAQTDGDTARPRSGPARVTITVPVRSGTATVVGEDRTVPIEDGRIVDDFGPYQVHVYRFQPTDAGAPVG</sequence>
<comment type="caution">
    <text evidence="2">The sequence shown here is derived from an EMBL/GenBank/DDBJ whole genome shotgun (WGS) entry which is preliminary data.</text>
</comment>
<evidence type="ECO:0000313" key="3">
    <source>
        <dbReference type="Proteomes" id="UP000282084"/>
    </source>
</evidence>
<proteinExistence type="predicted"/>
<gene>
    <name evidence="2" type="ORF">C8E97_2558</name>
</gene>
<evidence type="ECO:0008006" key="4">
    <source>
        <dbReference type="Google" id="ProtNLM"/>
    </source>
</evidence>
<protein>
    <recommendedName>
        <fullName evidence="4">Glycoside hydrolase family 42 N-terminal domain-containing protein</fullName>
    </recommendedName>
</protein>
<dbReference type="SUPFAM" id="SSF51445">
    <property type="entry name" value="(Trans)glycosidases"/>
    <property type="match status" value="1"/>
</dbReference>
<dbReference type="EMBL" id="RBXO01000001">
    <property type="protein sequence ID" value="RKT53970.1"/>
    <property type="molecule type" value="Genomic_DNA"/>
</dbReference>
<feature type="chain" id="PRO_5019713469" description="Glycoside hydrolase family 42 N-terminal domain-containing protein" evidence="1">
    <location>
        <begin position="23"/>
        <end position="429"/>
    </location>
</feature>
<keyword evidence="3" id="KW-1185">Reference proteome</keyword>
<evidence type="ECO:0000313" key="2">
    <source>
        <dbReference type="EMBL" id="RKT53970.1"/>
    </source>
</evidence>
<keyword evidence="1" id="KW-0732">Signal</keyword>
<dbReference type="OrthoDB" id="505641at2"/>
<dbReference type="AlphaFoldDB" id="A0A495VYR3"/>